<evidence type="ECO:0000313" key="2">
    <source>
        <dbReference type="EMBL" id="KAK7509720.1"/>
    </source>
</evidence>
<reference evidence="2 3" key="1">
    <citation type="submission" date="2024-04" db="EMBL/GenBank/DDBJ databases">
        <title>Phyllosticta paracitricarpa is synonymous to the EU quarantine fungus P. citricarpa based on phylogenomic analyses.</title>
        <authorList>
            <consortium name="Lawrence Berkeley National Laboratory"/>
            <person name="Van Ingen-Buijs V.A."/>
            <person name="Van Westerhoven A.C."/>
            <person name="Haridas S."/>
            <person name="Skiadas P."/>
            <person name="Martin F."/>
            <person name="Groenewald J.Z."/>
            <person name="Crous P.W."/>
            <person name="Seidl M.F."/>
        </authorList>
    </citation>
    <scope>NUCLEOTIDE SEQUENCE [LARGE SCALE GENOMIC DNA]</scope>
    <source>
        <strain evidence="2 3">CBS 123371</strain>
    </source>
</reference>
<name>A0ABR1K967_9PEZI</name>
<evidence type="ECO:0000256" key="1">
    <source>
        <dbReference type="SAM" id="MobiDB-lite"/>
    </source>
</evidence>
<gene>
    <name evidence="2" type="ORF">IWZ03DRAFT_87021</name>
</gene>
<protein>
    <submittedName>
        <fullName evidence="2">Uncharacterized protein</fullName>
    </submittedName>
</protein>
<feature type="compositionally biased region" description="Polar residues" evidence="1">
    <location>
        <begin position="13"/>
        <end position="36"/>
    </location>
</feature>
<keyword evidence="3" id="KW-1185">Reference proteome</keyword>
<dbReference type="Proteomes" id="UP001363622">
    <property type="component" value="Unassembled WGS sequence"/>
</dbReference>
<sequence length="206" mass="23608">MAQGDDVELGLGPTSSDGCNSNKAQNQPLPIYNSQADSKEDQSLDDSEVDKCGICGRIQDSGLEPDVRLFDFVKPCDGRNHELKTTSYRLFSDWIQDIEEPQVQDLSTSGDTPGNDIPPIVIVHGEDVLSRLEKHLRYRKELEEAIQRVRRLIGSPPKRIDTRRTGEEDLYMSWIRMSNSEEKQELKVPFTEQQLMARFLWKKEKK</sequence>
<organism evidence="2 3">
    <name type="scientific">Phyllosticta citriasiana</name>
    <dbReference type="NCBI Taxonomy" id="595635"/>
    <lineage>
        <taxon>Eukaryota</taxon>
        <taxon>Fungi</taxon>
        <taxon>Dikarya</taxon>
        <taxon>Ascomycota</taxon>
        <taxon>Pezizomycotina</taxon>
        <taxon>Dothideomycetes</taxon>
        <taxon>Dothideomycetes incertae sedis</taxon>
        <taxon>Botryosphaeriales</taxon>
        <taxon>Phyllostictaceae</taxon>
        <taxon>Phyllosticta</taxon>
    </lineage>
</organism>
<dbReference type="EMBL" id="JBBPHU010000016">
    <property type="protein sequence ID" value="KAK7509720.1"/>
    <property type="molecule type" value="Genomic_DNA"/>
</dbReference>
<feature type="region of interest" description="Disordered" evidence="1">
    <location>
        <begin position="1"/>
        <end position="46"/>
    </location>
</feature>
<proteinExistence type="predicted"/>
<evidence type="ECO:0000313" key="3">
    <source>
        <dbReference type="Proteomes" id="UP001363622"/>
    </source>
</evidence>
<comment type="caution">
    <text evidence="2">The sequence shown here is derived from an EMBL/GenBank/DDBJ whole genome shotgun (WGS) entry which is preliminary data.</text>
</comment>
<accession>A0ABR1K967</accession>